<feature type="region of interest" description="Disordered" evidence="1">
    <location>
        <begin position="383"/>
        <end position="402"/>
    </location>
</feature>
<sequence>MKILGFSITREGAQKALHNVGSGFRDGWRRILEPFSGAWQRNIEEKRGDLLTYPTLYACISRIASDIGKLPFTLQRRLESGVYAPTTNSSYDPVLRKPNAFQTQGQFREYWMISKLTHGNTYALKRRDDRNVVVDLYILDSCRVQPMVSDRGEVFYQLYTDPLNTLPEDYPAAGLIVPASEIIHDRCMTLHHPLIGIPPLAAAHWPALKNMKIMRSATEFFANNAQPGGILTAPAGMTEEDAADVKKYWETEFTGSNAGRVAIIGADMKFTPFAMKSIDSQMVEQMRYSDEQICQPFGIPPFKVGIGTIPSGLGVDGVNQMYYQDALQTHIEHMEALLNEGLKIATPLSVELDLEPLLRMDESKRAEVESKLVGGKIKLPDESRQRFNLAPTPGGDTLWGQQQDYPLGMLKDRKDWDPNMQPPAPPPPNPPAPAPAPDAPPPDQASEAEKKLKSEIEMHRAIRAAQQRRKHHERNAHV</sequence>
<organism evidence="2">
    <name type="scientific">Variovorax paradoxus</name>
    <dbReference type="NCBI Taxonomy" id="34073"/>
    <lineage>
        <taxon>Bacteria</taxon>
        <taxon>Pseudomonadati</taxon>
        <taxon>Pseudomonadota</taxon>
        <taxon>Betaproteobacteria</taxon>
        <taxon>Burkholderiales</taxon>
        <taxon>Comamonadaceae</taxon>
        <taxon>Variovorax</taxon>
    </lineage>
</organism>
<proteinExistence type="predicted"/>
<accession>A0A679JC75</accession>
<dbReference type="Pfam" id="PF04860">
    <property type="entry name" value="Phage_portal"/>
    <property type="match status" value="1"/>
</dbReference>
<gene>
    <name evidence="2" type="ORF">VVAX_04339</name>
</gene>
<dbReference type="InterPro" id="IPR006944">
    <property type="entry name" value="Phage/GTA_portal"/>
</dbReference>
<dbReference type="EMBL" id="LR743507">
    <property type="protein sequence ID" value="CAA2107650.1"/>
    <property type="molecule type" value="Genomic_DNA"/>
</dbReference>
<evidence type="ECO:0000313" key="2">
    <source>
        <dbReference type="EMBL" id="CAA2107650.1"/>
    </source>
</evidence>
<feature type="compositionally biased region" description="Basic and acidic residues" evidence="1">
    <location>
        <begin position="447"/>
        <end position="460"/>
    </location>
</feature>
<name>A0A679JC75_VARPD</name>
<feature type="compositionally biased region" description="Pro residues" evidence="1">
    <location>
        <begin position="420"/>
        <end position="443"/>
    </location>
</feature>
<protein>
    <recommendedName>
        <fullName evidence="3">Phage portal protein</fullName>
    </recommendedName>
</protein>
<evidence type="ECO:0000256" key="1">
    <source>
        <dbReference type="SAM" id="MobiDB-lite"/>
    </source>
</evidence>
<dbReference type="InterPro" id="IPR006427">
    <property type="entry name" value="Portal_HK97"/>
</dbReference>
<evidence type="ECO:0008006" key="3">
    <source>
        <dbReference type="Google" id="ProtNLM"/>
    </source>
</evidence>
<dbReference type="NCBIfam" id="TIGR01537">
    <property type="entry name" value="portal_HK97"/>
    <property type="match status" value="1"/>
</dbReference>
<dbReference type="RefSeq" id="WP_339091880.1">
    <property type="nucleotide sequence ID" value="NZ_LR743507.1"/>
</dbReference>
<reference evidence="2" key="1">
    <citation type="submission" date="2019-12" db="EMBL/GenBank/DDBJ databases">
        <authorList>
            <person name="Cremers G."/>
        </authorList>
    </citation>
    <scope>NUCLEOTIDE SEQUENCE</scope>
    <source>
        <strain evidence="2">Vvax</strain>
    </source>
</reference>
<feature type="compositionally biased region" description="Basic residues" evidence="1">
    <location>
        <begin position="466"/>
        <end position="478"/>
    </location>
</feature>
<feature type="region of interest" description="Disordered" evidence="1">
    <location>
        <begin position="409"/>
        <end position="478"/>
    </location>
</feature>
<dbReference type="AlphaFoldDB" id="A0A679JC75"/>